<evidence type="ECO:0000256" key="2">
    <source>
        <dbReference type="ARBA" id="ARBA00022980"/>
    </source>
</evidence>
<reference evidence="4" key="1">
    <citation type="journal article" date="2018" name="Int. J. Parasitol.">
        <title>Insights into the evolution and drug susceptibility of Babesia duncani from the sequence of its mitochondrial and apicoplast genomes.</title>
        <authorList>
            <person name="Virji A.Z."/>
            <person name="Thekkiniath J."/>
            <person name="Ma W."/>
            <person name="Lawres L."/>
            <person name="Knight J."/>
            <person name="Swei A."/>
            <person name="Roch K.L."/>
            <person name="Ben Mamoun C."/>
        </authorList>
    </citation>
    <scope>NUCLEOTIDE SEQUENCE</scope>
    <source>
        <strain evidence="4">WA-1</strain>
    </source>
</reference>
<dbReference type="InterPro" id="IPR023575">
    <property type="entry name" value="Ribosomal_uS19_SF"/>
</dbReference>
<gene>
    <name evidence="4" type="primary">rps19</name>
</gene>
<dbReference type="EMBL" id="MH107388">
    <property type="protein sequence ID" value="AXX76212.1"/>
    <property type="molecule type" value="Genomic_DNA"/>
</dbReference>
<dbReference type="InterPro" id="IPR002222">
    <property type="entry name" value="Ribosomal_uS19"/>
</dbReference>
<evidence type="ECO:0000313" key="4">
    <source>
        <dbReference type="EMBL" id="AXX76212.1"/>
    </source>
</evidence>
<dbReference type="GO" id="GO:1990904">
    <property type="term" value="C:ribonucleoprotein complex"/>
    <property type="evidence" value="ECO:0007669"/>
    <property type="project" value="UniProtKB-KW"/>
</dbReference>
<dbReference type="SUPFAM" id="SSF54570">
    <property type="entry name" value="Ribosomal protein S19"/>
    <property type="match status" value="1"/>
</dbReference>
<protein>
    <submittedName>
        <fullName evidence="4">Ribosomal protein S19</fullName>
    </submittedName>
</protein>
<keyword evidence="2 4" id="KW-0689">Ribosomal protein</keyword>
<name>A0A385GNU0_9APIC</name>
<sequence length="79" mass="9755">MIIYNTWKKIFLPRSIYRKLKYKHLYNRFVIRNYNRNLKISSLMRGCIVKVHNGKRFIPVIINSIKFNLKYRDIIKTHI</sequence>
<keyword evidence="3" id="KW-0687">Ribonucleoprotein</keyword>
<dbReference type="GO" id="GO:0006412">
    <property type="term" value="P:translation"/>
    <property type="evidence" value="ECO:0007669"/>
    <property type="project" value="InterPro"/>
</dbReference>
<organism evidence="4">
    <name type="scientific">Babesia duncani</name>
    <dbReference type="NCBI Taxonomy" id="323732"/>
    <lineage>
        <taxon>Eukaryota</taxon>
        <taxon>Sar</taxon>
        <taxon>Alveolata</taxon>
        <taxon>Apicomplexa</taxon>
        <taxon>Aconoidasida</taxon>
        <taxon>Piroplasmida</taxon>
        <taxon>Babesiidae</taxon>
        <taxon>Babesia</taxon>
    </lineage>
</organism>
<dbReference type="Pfam" id="PF00203">
    <property type="entry name" value="Ribosomal_S19"/>
    <property type="match status" value="1"/>
</dbReference>
<accession>A0A385GNU0</accession>
<dbReference type="Gene3D" id="3.30.860.10">
    <property type="entry name" value="30s Ribosomal Protein S19, Chain A"/>
    <property type="match status" value="1"/>
</dbReference>
<evidence type="ECO:0000256" key="1">
    <source>
        <dbReference type="ARBA" id="ARBA00007345"/>
    </source>
</evidence>
<comment type="similarity">
    <text evidence="1">Belongs to the universal ribosomal protein uS19 family.</text>
</comment>
<evidence type="ECO:0000256" key="3">
    <source>
        <dbReference type="ARBA" id="ARBA00023274"/>
    </source>
</evidence>
<dbReference type="AlphaFoldDB" id="A0A385GNU0"/>
<dbReference type="GO" id="GO:0003735">
    <property type="term" value="F:structural constituent of ribosome"/>
    <property type="evidence" value="ECO:0007669"/>
    <property type="project" value="InterPro"/>
</dbReference>
<proteinExistence type="inferred from homology"/>
<dbReference type="GO" id="GO:0005840">
    <property type="term" value="C:ribosome"/>
    <property type="evidence" value="ECO:0007669"/>
    <property type="project" value="UniProtKB-KW"/>
</dbReference>